<reference evidence="1 2" key="1">
    <citation type="journal article" date="2018" name="PLoS ONE">
        <title>The draft genome of Kipferlia bialata reveals reductive genome evolution in fornicate parasites.</title>
        <authorList>
            <person name="Tanifuji G."/>
            <person name="Takabayashi S."/>
            <person name="Kume K."/>
            <person name="Takagi M."/>
            <person name="Nakayama T."/>
            <person name="Kamikawa R."/>
            <person name="Inagaki Y."/>
            <person name="Hashimoto T."/>
        </authorList>
    </citation>
    <scope>NUCLEOTIDE SEQUENCE [LARGE SCALE GENOMIC DNA]</scope>
    <source>
        <strain evidence="1">NY0173</strain>
    </source>
</reference>
<protein>
    <submittedName>
        <fullName evidence="1">Uncharacterized protein</fullName>
    </submittedName>
</protein>
<name>A0A9K3CZG9_9EUKA</name>
<sequence>MQYARLDNGGDESSCRPIGARVLHCLRVCWLLLRLAVWRCVYTPFCAFLVYGRSRPQSVAVVHRDPMGKGRDALTLMCTLRAIQHRMPGISPVLFCPVPVSVHDIQAHAQTVFGITLSPFIVQCPSNPHPPTDSVLYTTLHWSLVLLRLFSGYPCGAVLDIGACAYPAFGSLRALGVGTLLSYRLEGVDAEKGSRVHQYILAHSFSLCHSVVTCPSTDGDHDSGSDTPLGNECRLPPPCGEAAPPGSVSPLSSRPLSAVHVLPMSSDTLDSHRAVLDTWGGMMRSSSVHGDTTLPVLHILSTLDPLTGAECLGTVSTLIRETCPPDSVCLHVNPSHLEAQGVIGESRVCMVGGGGCLDTYGRERCALQGVIPVHTHTTTVQSAVDTLYNPPPLQQTETIQSVQEVSNSVYEEGVSCIIGSAMHRADRGEGRGRKGKAKYD</sequence>
<proteinExistence type="predicted"/>
<evidence type="ECO:0000313" key="1">
    <source>
        <dbReference type="EMBL" id="GIQ85402.1"/>
    </source>
</evidence>
<organism evidence="1 2">
    <name type="scientific">Kipferlia bialata</name>
    <dbReference type="NCBI Taxonomy" id="797122"/>
    <lineage>
        <taxon>Eukaryota</taxon>
        <taxon>Metamonada</taxon>
        <taxon>Carpediemonas-like organisms</taxon>
        <taxon>Kipferlia</taxon>
    </lineage>
</organism>
<dbReference type="Proteomes" id="UP000265618">
    <property type="component" value="Unassembled WGS sequence"/>
</dbReference>
<dbReference type="AlphaFoldDB" id="A0A9K3CZG9"/>
<evidence type="ECO:0000313" key="2">
    <source>
        <dbReference type="Proteomes" id="UP000265618"/>
    </source>
</evidence>
<accession>A0A9K3CZG9</accession>
<keyword evidence="2" id="KW-1185">Reference proteome</keyword>
<gene>
    <name evidence="1" type="ORF">KIPB_007058</name>
</gene>
<comment type="caution">
    <text evidence="1">The sequence shown here is derived from an EMBL/GenBank/DDBJ whole genome shotgun (WGS) entry which is preliminary data.</text>
</comment>
<dbReference type="EMBL" id="BDIP01001922">
    <property type="protein sequence ID" value="GIQ85402.1"/>
    <property type="molecule type" value="Genomic_DNA"/>
</dbReference>